<sequence length="153" mass="17217">MMRKTAAHQPDLLEAQTSKICLRYFLFELWAVTTYIVHISELGIQSIPDYRKPSPLSADQATEAITENTLLESRIELDALNVNIADLGRGKDVQHGRNHTTDEYDQQRQAVPMFGGDFNVAPGVSILAYGSVMWLMEYPSMRYLAMASAPHRS</sequence>
<keyword evidence="1" id="KW-0812">Transmembrane</keyword>
<proteinExistence type="predicted"/>
<dbReference type="EMBL" id="JAPCWZ010000007">
    <property type="protein sequence ID" value="KAK8855232.1"/>
    <property type="molecule type" value="Genomic_DNA"/>
</dbReference>
<evidence type="ECO:0000313" key="2">
    <source>
        <dbReference type="EMBL" id="KAK8855232.1"/>
    </source>
</evidence>
<keyword evidence="1" id="KW-0472">Membrane</keyword>
<protein>
    <submittedName>
        <fullName evidence="2">Uncharacterized protein</fullName>
    </submittedName>
</protein>
<evidence type="ECO:0000256" key="1">
    <source>
        <dbReference type="SAM" id="Phobius"/>
    </source>
</evidence>
<gene>
    <name evidence="2" type="ORF">PGQ11_011144</name>
</gene>
<name>A0ABR2HYQ8_9PEZI</name>
<accession>A0ABR2HYQ8</accession>
<evidence type="ECO:0000313" key="3">
    <source>
        <dbReference type="Proteomes" id="UP001390339"/>
    </source>
</evidence>
<feature type="transmembrane region" description="Helical" evidence="1">
    <location>
        <begin position="118"/>
        <end position="136"/>
    </location>
</feature>
<organism evidence="2 3">
    <name type="scientific">Apiospora arundinis</name>
    <dbReference type="NCBI Taxonomy" id="335852"/>
    <lineage>
        <taxon>Eukaryota</taxon>
        <taxon>Fungi</taxon>
        <taxon>Dikarya</taxon>
        <taxon>Ascomycota</taxon>
        <taxon>Pezizomycotina</taxon>
        <taxon>Sordariomycetes</taxon>
        <taxon>Xylariomycetidae</taxon>
        <taxon>Amphisphaeriales</taxon>
        <taxon>Apiosporaceae</taxon>
        <taxon>Apiospora</taxon>
    </lineage>
</organism>
<comment type="caution">
    <text evidence="2">The sequence shown here is derived from an EMBL/GenBank/DDBJ whole genome shotgun (WGS) entry which is preliminary data.</text>
</comment>
<keyword evidence="3" id="KW-1185">Reference proteome</keyword>
<dbReference type="Proteomes" id="UP001390339">
    <property type="component" value="Unassembled WGS sequence"/>
</dbReference>
<reference evidence="2 3" key="1">
    <citation type="journal article" date="2024" name="IMA Fungus">
        <title>Apiospora arundinis, a panoply of carbohydrate-active enzymes and secondary metabolites.</title>
        <authorList>
            <person name="Sorensen T."/>
            <person name="Petersen C."/>
            <person name="Muurmann A.T."/>
            <person name="Christiansen J.V."/>
            <person name="Brundto M.L."/>
            <person name="Overgaard C.K."/>
            <person name="Boysen A.T."/>
            <person name="Wollenberg R.D."/>
            <person name="Larsen T.O."/>
            <person name="Sorensen J.L."/>
            <person name="Nielsen K.L."/>
            <person name="Sondergaard T.E."/>
        </authorList>
    </citation>
    <scope>NUCLEOTIDE SEQUENCE [LARGE SCALE GENOMIC DNA]</scope>
    <source>
        <strain evidence="2 3">AAU 773</strain>
    </source>
</reference>
<keyword evidence="1" id="KW-1133">Transmembrane helix</keyword>